<feature type="repeat" description="RCC1" evidence="2">
    <location>
        <begin position="16"/>
        <end position="67"/>
    </location>
</feature>
<reference evidence="3 5" key="1">
    <citation type="journal article" date="2012" name="Nature">
        <title>Algal genomes reveal evolutionary mosaicism and the fate of nucleomorphs.</title>
        <authorList>
            <consortium name="DOE Joint Genome Institute"/>
            <person name="Curtis B.A."/>
            <person name="Tanifuji G."/>
            <person name="Burki F."/>
            <person name="Gruber A."/>
            <person name="Irimia M."/>
            <person name="Maruyama S."/>
            <person name="Arias M.C."/>
            <person name="Ball S.G."/>
            <person name="Gile G.H."/>
            <person name="Hirakawa Y."/>
            <person name="Hopkins J.F."/>
            <person name="Kuo A."/>
            <person name="Rensing S.A."/>
            <person name="Schmutz J."/>
            <person name="Symeonidi A."/>
            <person name="Elias M."/>
            <person name="Eveleigh R.J."/>
            <person name="Herman E.K."/>
            <person name="Klute M.J."/>
            <person name="Nakayama T."/>
            <person name="Obornik M."/>
            <person name="Reyes-Prieto A."/>
            <person name="Armbrust E.V."/>
            <person name="Aves S.J."/>
            <person name="Beiko R.G."/>
            <person name="Coutinho P."/>
            <person name="Dacks J.B."/>
            <person name="Durnford D.G."/>
            <person name="Fast N.M."/>
            <person name="Green B.R."/>
            <person name="Grisdale C.J."/>
            <person name="Hempel F."/>
            <person name="Henrissat B."/>
            <person name="Hoppner M.P."/>
            <person name="Ishida K."/>
            <person name="Kim E."/>
            <person name="Koreny L."/>
            <person name="Kroth P.G."/>
            <person name="Liu Y."/>
            <person name="Malik S.B."/>
            <person name="Maier U.G."/>
            <person name="McRose D."/>
            <person name="Mock T."/>
            <person name="Neilson J.A."/>
            <person name="Onodera N.T."/>
            <person name="Poole A.M."/>
            <person name="Pritham E.J."/>
            <person name="Richards T.A."/>
            <person name="Rocap G."/>
            <person name="Roy S.W."/>
            <person name="Sarai C."/>
            <person name="Schaack S."/>
            <person name="Shirato S."/>
            <person name="Slamovits C.H."/>
            <person name="Spencer D.F."/>
            <person name="Suzuki S."/>
            <person name="Worden A.Z."/>
            <person name="Zauner S."/>
            <person name="Barry K."/>
            <person name="Bell C."/>
            <person name="Bharti A.K."/>
            <person name="Crow J.A."/>
            <person name="Grimwood J."/>
            <person name="Kramer R."/>
            <person name="Lindquist E."/>
            <person name="Lucas S."/>
            <person name="Salamov A."/>
            <person name="McFadden G.I."/>
            <person name="Lane C.E."/>
            <person name="Keeling P.J."/>
            <person name="Gray M.W."/>
            <person name="Grigoriev I.V."/>
            <person name="Archibald J.M."/>
        </authorList>
    </citation>
    <scope>NUCLEOTIDE SEQUENCE</scope>
    <source>
        <strain evidence="3 5">CCMP2712</strain>
    </source>
</reference>
<dbReference type="InterPro" id="IPR051625">
    <property type="entry name" value="Signaling_Regulatory_Domain"/>
</dbReference>
<dbReference type="PaxDb" id="55529-EKX50809"/>
<evidence type="ECO:0000313" key="3">
    <source>
        <dbReference type="EMBL" id="EKX50809.1"/>
    </source>
</evidence>
<dbReference type="EMBL" id="JH992977">
    <property type="protein sequence ID" value="EKX50809.1"/>
    <property type="molecule type" value="Genomic_DNA"/>
</dbReference>
<dbReference type="HOGENOM" id="CLU_005210_2_3_1"/>
<feature type="non-terminal residue" evidence="3">
    <location>
        <position position="1"/>
    </location>
</feature>
<dbReference type="PANTHER" id="PTHR22872">
    <property type="entry name" value="BTK-BINDING PROTEIN-RELATED"/>
    <property type="match status" value="1"/>
</dbReference>
<dbReference type="STRING" id="905079.L1JRB7"/>
<sequence length="250" mass="26356">QVAAGSEHSCALMQTGDIYTWGRNVDFQLGLGHQHTCSSPQHVKSLRGKKGLMITSGSNHNLAWVLLDGRKAIMAWGNNAHGQCGNGSTDAHNMQQLADSLQKHAVSRLAAGQSHSAVLTGDGILWVCGSSRQGQLGTGDVSSCGYPRPLSCLPPPGVYRVWACGSNRNGVLGAGNDGLSELHASSSFLLTDRRLLLELSFSPLEVASVSSFSPRQVQCGSEHVLLFCAEGFAFAWGSNAAGQLGVTNRI</sequence>
<protein>
    <submittedName>
        <fullName evidence="3 4">Uncharacterized protein</fullName>
    </submittedName>
</protein>
<keyword evidence="5" id="KW-1185">Reference proteome</keyword>
<accession>L1JRB7</accession>
<dbReference type="RefSeq" id="XP_005837789.1">
    <property type="nucleotide sequence ID" value="XM_005837732.1"/>
</dbReference>
<dbReference type="SUPFAM" id="SSF50985">
    <property type="entry name" value="RCC1/BLIP-II"/>
    <property type="match status" value="1"/>
</dbReference>
<dbReference type="Pfam" id="PF13540">
    <property type="entry name" value="RCC1_2"/>
    <property type="match status" value="1"/>
</dbReference>
<evidence type="ECO:0000256" key="2">
    <source>
        <dbReference type="PROSITE-ProRule" id="PRU00235"/>
    </source>
</evidence>
<evidence type="ECO:0000313" key="5">
    <source>
        <dbReference type="Proteomes" id="UP000011087"/>
    </source>
</evidence>
<dbReference type="InterPro" id="IPR000408">
    <property type="entry name" value="Reg_chr_condens"/>
</dbReference>
<dbReference type="GeneID" id="17307464"/>
<evidence type="ECO:0000256" key="1">
    <source>
        <dbReference type="ARBA" id="ARBA00022737"/>
    </source>
</evidence>
<proteinExistence type="predicted"/>
<gene>
    <name evidence="3" type="ORF">GUITHDRAFT_50454</name>
</gene>
<feature type="repeat" description="RCC1" evidence="2">
    <location>
        <begin position="71"/>
        <end position="122"/>
    </location>
</feature>
<dbReference type="Proteomes" id="UP000011087">
    <property type="component" value="Unassembled WGS sequence"/>
</dbReference>
<dbReference type="eggNOG" id="KOG1426">
    <property type="taxonomic scope" value="Eukaryota"/>
</dbReference>
<feature type="non-terminal residue" evidence="3">
    <location>
        <position position="250"/>
    </location>
</feature>
<organism evidence="3">
    <name type="scientific">Guillardia theta (strain CCMP2712)</name>
    <name type="common">Cryptophyte</name>
    <dbReference type="NCBI Taxonomy" id="905079"/>
    <lineage>
        <taxon>Eukaryota</taxon>
        <taxon>Cryptophyceae</taxon>
        <taxon>Pyrenomonadales</taxon>
        <taxon>Geminigeraceae</taxon>
        <taxon>Guillardia</taxon>
    </lineage>
</organism>
<dbReference type="PROSITE" id="PS50012">
    <property type="entry name" value="RCC1_3"/>
    <property type="match status" value="3"/>
</dbReference>
<dbReference type="PROSITE" id="PS00626">
    <property type="entry name" value="RCC1_2"/>
    <property type="match status" value="1"/>
</dbReference>
<evidence type="ECO:0000313" key="4">
    <source>
        <dbReference type="EnsemblProtists" id="EKX50809"/>
    </source>
</evidence>
<dbReference type="PRINTS" id="PR00633">
    <property type="entry name" value="RCCNDNSATION"/>
</dbReference>
<keyword evidence="1" id="KW-0677">Repeat</keyword>
<dbReference type="KEGG" id="gtt:GUITHDRAFT_50454"/>
<dbReference type="EnsemblProtists" id="EKX50809">
    <property type="protein sequence ID" value="EKX50809"/>
    <property type="gene ID" value="GUITHDRAFT_50454"/>
</dbReference>
<dbReference type="InterPro" id="IPR009091">
    <property type="entry name" value="RCC1/BLIP-II"/>
</dbReference>
<reference evidence="5" key="2">
    <citation type="submission" date="2012-11" db="EMBL/GenBank/DDBJ databases">
        <authorList>
            <person name="Kuo A."/>
            <person name="Curtis B.A."/>
            <person name="Tanifuji G."/>
            <person name="Burki F."/>
            <person name="Gruber A."/>
            <person name="Irimia M."/>
            <person name="Maruyama S."/>
            <person name="Arias M.C."/>
            <person name="Ball S.G."/>
            <person name="Gile G.H."/>
            <person name="Hirakawa Y."/>
            <person name="Hopkins J.F."/>
            <person name="Rensing S.A."/>
            <person name="Schmutz J."/>
            <person name="Symeonidi A."/>
            <person name="Elias M."/>
            <person name="Eveleigh R.J."/>
            <person name="Herman E.K."/>
            <person name="Klute M.J."/>
            <person name="Nakayama T."/>
            <person name="Obornik M."/>
            <person name="Reyes-Prieto A."/>
            <person name="Armbrust E.V."/>
            <person name="Aves S.J."/>
            <person name="Beiko R.G."/>
            <person name="Coutinho P."/>
            <person name="Dacks J.B."/>
            <person name="Durnford D.G."/>
            <person name="Fast N.M."/>
            <person name="Green B.R."/>
            <person name="Grisdale C."/>
            <person name="Hempe F."/>
            <person name="Henrissat B."/>
            <person name="Hoppner M.P."/>
            <person name="Ishida K.-I."/>
            <person name="Kim E."/>
            <person name="Koreny L."/>
            <person name="Kroth P.G."/>
            <person name="Liu Y."/>
            <person name="Malik S.-B."/>
            <person name="Maier U.G."/>
            <person name="McRose D."/>
            <person name="Mock T."/>
            <person name="Neilson J.A."/>
            <person name="Onodera N.T."/>
            <person name="Poole A.M."/>
            <person name="Pritham E.J."/>
            <person name="Richards T.A."/>
            <person name="Rocap G."/>
            <person name="Roy S.W."/>
            <person name="Sarai C."/>
            <person name="Schaack S."/>
            <person name="Shirato S."/>
            <person name="Slamovits C.H."/>
            <person name="Spencer D.F."/>
            <person name="Suzuki S."/>
            <person name="Worden A.Z."/>
            <person name="Zauner S."/>
            <person name="Barry K."/>
            <person name="Bell C."/>
            <person name="Bharti A.K."/>
            <person name="Crow J.A."/>
            <person name="Grimwood J."/>
            <person name="Kramer R."/>
            <person name="Lindquist E."/>
            <person name="Lucas S."/>
            <person name="Salamov A."/>
            <person name="McFadden G.I."/>
            <person name="Lane C.E."/>
            <person name="Keeling P.J."/>
            <person name="Gray M.W."/>
            <person name="Grigoriev I.V."/>
            <person name="Archibald J.M."/>
        </authorList>
    </citation>
    <scope>NUCLEOTIDE SEQUENCE</scope>
    <source>
        <strain evidence="5">CCMP2712</strain>
    </source>
</reference>
<name>L1JRB7_GUITC</name>
<reference evidence="4" key="3">
    <citation type="submission" date="2015-06" db="UniProtKB">
        <authorList>
            <consortium name="EnsemblProtists"/>
        </authorList>
    </citation>
    <scope>IDENTIFICATION</scope>
</reference>
<dbReference type="Pfam" id="PF00415">
    <property type="entry name" value="RCC1"/>
    <property type="match status" value="2"/>
</dbReference>
<dbReference type="OrthoDB" id="16281at2759"/>
<feature type="repeat" description="RCC1" evidence="2">
    <location>
        <begin position="159"/>
        <end position="230"/>
    </location>
</feature>
<dbReference type="AlphaFoldDB" id="L1JRB7"/>
<dbReference type="Gene3D" id="2.130.10.30">
    <property type="entry name" value="Regulator of chromosome condensation 1/beta-lactamase-inhibitor protein II"/>
    <property type="match status" value="2"/>
</dbReference>